<feature type="transmembrane region" description="Helical" evidence="8">
    <location>
        <begin position="186"/>
        <end position="219"/>
    </location>
</feature>
<evidence type="ECO:0000313" key="9">
    <source>
        <dbReference type="EMBL" id="HIZ58026.1"/>
    </source>
</evidence>
<evidence type="ECO:0000256" key="7">
    <source>
        <dbReference type="ARBA" id="ARBA00023136"/>
    </source>
</evidence>
<feature type="transmembrane region" description="Helical" evidence="8">
    <location>
        <begin position="12"/>
        <end position="30"/>
    </location>
</feature>
<feature type="transmembrane region" description="Helical" evidence="8">
    <location>
        <begin position="127"/>
        <end position="146"/>
    </location>
</feature>
<comment type="caution">
    <text evidence="9">The sequence shown here is derived from an EMBL/GenBank/DDBJ whole genome shotgun (WGS) entry which is preliminary data.</text>
</comment>
<proteinExistence type="inferred from homology"/>
<keyword evidence="5 8" id="KW-0812">Transmembrane</keyword>
<sequence>MKRKALKAAFPYTLPICVGFLFLGLSYGFLMRSQGFSFVYPLLMSIFIFAGSMEFVTADLLLSAFDPLHAFLLALMVNARHLFYGLSMLRKYRNTGWKKFYLIFGMCDESFSINCTVDPPEGVDRGWFMFFVTLLNHIYWVTGATLGALLGYVIHFDTTGIEFVMTALFVVMFLNQWEEAKDHRPALVGVGCSLACLLVFGSSSFIVPAMALIILSFLLTRRTFAREEVEAP</sequence>
<dbReference type="GO" id="GO:0005886">
    <property type="term" value="C:plasma membrane"/>
    <property type="evidence" value="ECO:0007669"/>
    <property type="project" value="UniProtKB-SubCell"/>
</dbReference>
<keyword evidence="3" id="KW-0813">Transport</keyword>
<evidence type="ECO:0000256" key="2">
    <source>
        <dbReference type="ARBA" id="ARBA00010735"/>
    </source>
</evidence>
<comment type="similarity">
    <text evidence="2">Belongs to the AzlC family.</text>
</comment>
<dbReference type="Proteomes" id="UP000824065">
    <property type="component" value="Unassembled WGS sequence"/>
</dbReference>
<dbReference type="PANTHER" id="PTHR34979">
    <property type="entry name" value="INNER MEMBRANE PROTEIN YGAZ"/>
    <property type="match status" value="1"/>
</dbReference>
<evidence type="ECO:0000256" key="5">
    <source>
        <dbReference type="ARBA" id="ARBA00022692"/>
    </source>
</evidence>
<accession>A0A9D2FG57</accession>
<name>A0A9D2FG57_9FIRM</name>
<reference evidence="9" key="1">
    <citation type="journal article" date="2021" name="PeerJ">
        <title>Extensive microbial diversity within the chicken gut microbiome revealed by metagenomics and culture.</title>
        <authorList>
            <person name="Gilroy R."/>
            <person name="Ravi A."/>
            <person name="Getino M."/>
            <person name="Pursley I."/>
            <person name="Horton D.L."/>
            <person name="Alikhan N.F."/>
            <person name="Baker D."/>
            <person name="Gharbi K."/>
            <person name="Hall N."/>
            <person name="Watson M."/>
            <person name="Adriaenssens E.M."/>
            <person name="Foster-Nyarko E."/>
            <person name="Jarju S."/>
            <person name="Secka A."/>
            <person name="Antonio M."/>
            <person name="Oren A."/>
            <person name="Chaudhuri R.R."/>
            <person name="La Ragione R."/>
            <person name="Hildebrand F."/>
            <person name="Pallen M.J."/>
        </authorList>
    </citation>
    <scope>NUCLEOTIDE SEQUENCE</scope>
    <source>
        <strain evidence="9">ChiBcec16-3735</strain>
    </source>
</reference>
<evidence type="ECO:0000256" key="8">
    <source>
        <dbReference type="SAM" id="Phobius"/>
    </source>
</evidence>
<feature type="transmembrane region" description="Helical" evidence="8">
    <location>
        <begin position="68"/>
        <end position="89"/>
    </location>
</feature>
<dbReference type="Pfam" id="PF03591">
    <property type="entry name" value="AzlC"/>
    <property type="match status" value="1"/>
</dbReference>
<gene>
    <name evidence="9" type="ORF">H9725_05545</name>
</gene>
<dbReference type="InterPro" id="IPR011606">
    <property type="entry name" value="Brnchd-chn_aa_trnsp_permease"/>
</dbReference>
<reference evidence="9" key="2">
    <citation type="submission" date="2021-04" db="EMBL/GenBank/DDBJ databases">
        <authorList>
            <person name="Gilroy R."/>
        </authorList>
    </citation>
    <scope>NUCLEOTIDE SEQUENCE</scope>
    <source>
        <strain evidence="9">ChiBcec16-3735</strain>
    </source>
</reference>
<keyword evidence="7 8" id="KW-0472">Membrane</keyword>
<evidence type="ECO:0000313" key="10">
    <source>
        <dbReference type="Proteomes" id="UP000824065"/>
    </source>
</evidence>
<dbReference type="AlphaFoldDB" id="A0A9D2FG57"/>
<feature type="transmembrane region" description="Helical" evidence="8">
    <location>
        <begin position="42"/>
        <end position="62"/>
    </location>
</feature>
<evidence type="ECO:0000256" key="3">
    <source>
        <dbReference type="ARBA" id="ARBA00022448"/>
    </source>
</evidence>
<protein>
    <submittedName>
        <fullName evidence="9">AzlC family ABC transporter permease</fullName>
    </submittedName>
</protein>
<evidence type="ECO:0000256" key="6">
    <source>
        <dbReference type="ARBA" id="ARBA00022989"/>
    </source>
</evidence>
<keyword evidence="4" id="KW-1003">Cell membrane</keyword>
<organism evidence="9 10">
    <name type="scientific">Candidatus Faecalibacterium gallistercoris</name>
    <dbReference type="NCBI Taxonomy" id="2838579"/>
    <lineage>
        <taxon>Bacteria</taxon>
        <taxon>Bacillati</taxon>
        <taxon>Bacillota</taxon>
        <taxon>Clostridia</taxon>
        <taxon>Eubacteriales</taxon>
        <taxon>Oscillospiraceae</taxon>
        <taxon>Faecalibacterium</taxon>
    </lineage>
</organism>
<dbReference type="PANTHER" id="PTHR34979:SF1">
    <property type="entry name" value="INNER MEMBRANE PROTEIN YGAZ"/>
    <property type="match status" value="1"/>
</dbReference>
<evidence type="ECO:0000256" key="4">
    <source>
        <dbReference type="ARBA" id="ARBA00022475"/>
    </source>
</evidence>
<evidence type="ECO:0000256" key="1">
    <source>
        <dbReference type="ARBA" id="ARBA00004651"/>
    </source>
</evidence>
<comment type="subcellular location">
    <subcellularLocation>
        <location evidence="1">Cell membrane</location>
        <topology evidence="1">Multi-pass membrane protein</topology>
    </subcellularLocation>
</comment>
<dbReference type="GO" id="GO:1903785">
    <property type="term" value="P:L-valine transmembrane transport"/>
    <property type="evidence" value="ECO:0007669"/>
    <property type="project" value="TreeGrafter"/>
</dbReference>
<dbReference type="EMBL" id="DXBJ01000038">
    <property type="protein sequence ID" value="HIZ58026.1"/>
    <property type="molecule type" value="Genomic_DNA"/>
</dbReference>
<keyword evidence="6 8" id="KW-1133">Transmembrane helix</keyword>